<evidence type="ECO:0000256" key="9">
    <source>
        <dbReference type="ARBA" id="ARBA00023180"/>
    </source>
</evidence>
<dbReference type="Gene3D" id="3.90.550.10">
    <property type="entry name" value="Spore Coat Polysaccharide Biosynthesis Protein SpsA, Chain A"/>
    <property type="match status" value="1"/>
</dbReference>
<protein>
    <recommendedName>
        <fullName evidence="13">Alpha-1,3-mannosyltransferase</fullName>
    </recommendedName>
</protein>
<dbReference type="GO" id="GO:0006493">
    <property type="term" value="P:protein O-linked glycosylation"/>
    <property type="evidence" value="ECO:0007669"/>
    <property type="project" value="TreeGrafter"/>
</dbReference>
<keyword evidence="3" id="KW-0328">Glycosyltransferase</keyword>
<dbReference type="Pfam" id="PF11051">
    <property type="entry name" value="Mannosyl_trans3"/>
    <property type="match status" value="1"/>
</dbReference>
<dbReference type="InterPro" id="IPR029044">
    <property type="entry name" value="Nucleotide-diphossugar_trans"/>
</dbReference>
<evidence type="ECO:0000256" key="5">
    <source>
        <dbReference type="ARBA" id="ARBA00022692"/>
    </source>
</evidence>
<keyword evidence="12" id="KW-1185">Reference proteome</keyword>
<keyword evidence="5 10" id="KW-0812">Transmembrane</keyword>
<dbReference type="GO" id="GO:0016020">
    <property type="term" value="C:membrane"/>
    <property type="evidence" value="ECO:0007669"/>
    <property type="project" value="UniProtKB-SubCell"/>
</dbReference>
<comment type="caution">
    <text evidence="11">The sequence shown here is derived from an EMBL/GenBank/DDBJ whole genome shotgun (WGS) entry which is preliminary data.</text>
</comment>
<gene>
    <name evidence="11" type="ORF">EMPS_03368</name>
</gene>
<feature type="transmembrane region" description="Helical" evidence="10">
    <location>
        <begin position="12"/>
        <end position="33"/>
    </location>
</feature>
<name>A0A9P3LUG4_9FUNG</name>
<keyword evidence="4" id="KW-0808">Transferase</keyword>
<dbReference type="PANTHER" id="PTHR31392">
    <property type="entry name" value="ALPHA-1,3-MANNOSYLTRANSFERASE MNN1-RELATED"/>
    <property type="match status" value="1"/>
</dbReference>
<dbReference type="EMBL" id="BQFW01000004">
    <property type="protein sequence ID" value="GJJ71018.1"/>
    <property type="molecule type" value="Genomic_DNA"/>
</dbReference>
<reference evidence="11" key="1">
    <citation type="submission" date="2021-11" db="EMBL/GenBank/DDBJ databases">
        <authorList>
            <person name="Herlambang A."/>
            <person name="Guo Y."/>
            <person name="Takashima Y."/>
            <person name="Nishizawa T."/>
        </authorList>
    </citation>
    <scope>NUCLEOTIDE SEQUENCE</scope>
    <source>
        <strain evidence="11">E1425</strain>
    </source>
</reference>
<reference evidence="11" key="2">
    <citation type="journal article" date="2022" name="Microbiol. Resour. Announc.">
        <title>Whole-Genome Sequence of Entomortierella parvispora E1425, a Mucoromycotan Fungus Associated with Burkholderiaceae-Related Endosymbiotic Bacteria.</title>
        <authorList>
            <person name="Herlambang A."/>
            <person name="Guo Y."/>
            <person name="Takashima Y."/>
            <person name="Narisawa K."/>
            <person name="Ohta H."/>
            <person name="Nishizawa T."/>
        </authorList>
    </citation>
    <scope>NUCLEOTIDE SEQUENCE</scope>
    <source>
        <strain evidence="11">E1425</strain>
    </source>
</reference>
<evidence type="ECO:0000313" key="12">
    <source>
        <dbReference type="Proteomes" id="UP000827284"/>
    </source>
</evidence>
<dbReference type="AlphaFoldDB" id="A0A9P3LUG4"/>
<accession>A0A9P3LUG4</accession>
<evidence type="ECO:0000256" key="10">
    <source>
        <dbReference type="SAM" id="Phobius"/>
    </source>
</evidence>
<evidence type="ECO:0000256" key="2">
    <source>
        <dbReference type="ARBA" id="ARBA00009105"/>
    </source>
</evidence>
<dbReference type="PANTHER" id="PTHR31392:SF1">
    <property type="entry name" value="ALPHA-1,3-MANNOSYLTRANSFERASE MNN1-RELATED"/>
    <property type="match status" value="1"/>
</dbReference>
<organism evidence="11 12">
    <name type="scientific">Entomortierella parvispora</name>
    <dbReference type="NCBI Taxonomy" id="205924"/>
    <lineage>
        <taxon>Eukaryota</taxon>
        <taxon>Fungi</taxon>
        <taxon>Fungi incertae sedis</taxon>
        <taxon>Mucoromycota</taxon>
        <taxon>Mortierellomycotina</taxon>
        <taxon>Mortierellomycetes</taxon>
        <taxon>Mortierellales</taxon>
        <taxon>Mortierellaceae</taxon>
        <taxon>Entomortierella</taxon>
    </lineage>
</organism>
<keyword evidence="7 10" id="KW-1133">Transmembrane helix</keyword>
<keyword evidence="8 10" id="KW-0472">Membrane</keyword>
<evidence type="ECO:0000256" key="4">
    <source>
        <dbReference type="ARBA" id="ARBA00022679"/>
    </source>
</evidence>
<dbReference type="GO" id="GO:0005794">
    <property type="term" value="C:Golgi apparatus"/>
    <property type="evidence" value="ECO:0007669"/>
    <property type="project" value="TreeGrafter"/>
</dbReference>
<sequence>MTRMQSLSRSPILKLGIALAVNLGLVFVCHRYWAISTAHIHQQVQNQQQGVFQQQLELLRAQQDIKLEELRQHLDRALEPPVQKATLLNSFKIDDENLHLTHDLAIPRDIPAWTAQDTAMLYTTMGFNMMNELLRSEYSKGEILSNKEQLDFSLSSRAERTYKSLWHHILPIYRSMPGTTSQEKDDQLYELSRSRAEIDFFFRLEHKLYPWLHRNFRTSFALRDTYSGRGIVVCAGNNQFEFASTSIQAIRRLNKDVPIQVFYMGNNDLSPERQTFFREMTSHIEVVDVTTILDNDYMQLGGWAIKAYALLASRFEEVMLVDSDAFFLRNPMELFDDPGYKAMGSLFFYDRTLWPDWTAGPNWMRSMMPMMSSFPPLSRWFRGVASHEQESGVVVINKGLRLNGLLAVCKMNSKNERDLWSYRIFYGDKETFWVGYEMVQEPYAFMQGYGGIIGEMRSDPRLDVAEGGEASAPAKPQRPIVNEPSVCGAQLHTDHQGRPMWWNGGLMRNKNEGWKQELGFDFWMDGGGRQRHRERLVRNEELKRELLRVMKVQSLDDFEQEKKDPEWIFAESCLYGETVHELDAEQKELTSAYLRIERLVKQESQKIAAGHAVDAKVHDWASI</sequence>
<evidence type="ECO:0000256" key="7">
    <source>
        <dbReference type="ARBA" id="ARBA00022989"/>
    </source>
</evidence>
<dbReference type="SUPFAM" id="SSF53448">
    <property type="entry name" value="Nucleotide-diphospho-sugar transferases"/>
    <property type="match status" value="1"/>
</dbReference>
<comment type="subcellular location">
    <subcellularLocation>
        <location evidence="1">Membrane</location>
        <topology evidence="1">Single-pass type II membrane protein</topology>
    </subcellularLocation>
</comment>
<evidence type="ECO:0000313" key="11">
    <source>
        <dbReference type="EMBL" id="GJJ71018.1"/>
    </source>
</evidence>
<keyword evidence="9" id="KW-0325">Glycoprotein</keyword>
<comment type="similarity">
    <text evidence="2">Belongs to the MNN1/MNT family.</text>
</comment>
<dbReference type="InterPro" id="IPR022751">
    <property type="entry name" value="Alpha_mannosyltransferase"/>
</dbReference>
<dbReference type="OrthoDB" id="430354at2759"/>
<evidence type="ECO:0000256" key="3">
    <source>
        <dbReference type="ARBA" id="ARBA00022676"/>
    </source>
</evidence>
<keyword evidence="6" id="KW-0735">Signal-anchor</keyword>
<dbReference type="GO" id="GO:0000033">
    <property type="term" value="F:alpha-1,3-mannosyltransferase activity"/>
    <property type="evidence" value="ECO:0007669"/>
    <property type="project" value="TreeGrafter"/>
</dbReference>
<evidence type="ECO:0008006" key="13">
    <source>
        <dbReference type="Google" id="ProtNLM"/>
    </source>
</evidence>
<evidence type="ECO:0000256" key="1">
    <source>
        <dbReference type="ARBA" id="ARBA00004606"/>
    </source>
</evidence>
<dbReference type="Proteomes" id="UP000827284">
    <property type="component" value="Unassembled WGS sequence"/>
</dbReference>
<evidence type="ECO:0000256" key="6">
    <source>
        <dbReference type="ARBA" id="ARBA00022968"/>
    </source>
</evidence>
<proteinExistence type="inferred from homology"/>
<evidence type="ECO:0000256" key="8">
    <source>
        <dbReference type="ARBA" id="ARBA00023136"/>
    </source>
</evidence>